<accession>A0ABV4U7M6</accession>
<evidence type="ECO:0000256" key="1">
    <source>
        <dbReference type="ARBA" id="ARBA00004141"/>
    </source>
</evidence>
<feature type="transmembrane region" description="Helical" evidence="7">
    <location>
        <begin position="371"/>
        <end position="396"/>
    </location>
</feature>
<evidence type="ECO:0000256" key="5">
    <source>
        <dbReference type="ARBA" id="ARBA00023063"/>
    </source>
</evidence>
<dbReference type="SUPFAM" id="SSF103473">
    <property type="entry name" value="MFS general substrate transporter"/>
    <property type="match status" value="1"/>
</dbReference>
<dbReference type="InterPro" id="IPR020846">
    <property type="entry name" value="MFS_dom"/>
</dbReference>
<feature type="transmembrane region" description="Helical" evidence="7">
    <location>
        <begin position="23"/>
        <end position="46"/>
    </location>
</feature>
<dbReference type="PANTHER" id="PTHR23515">
    <property type="entry name" value="HIGH-AFFINITY NITRATE TRANSPORTER 2.3"/>
    <property type="match status" value="1"/>
</dbReference>
<evidence type="ECO:0000313" key="10">
    <source>
        <dbReference type="Proteomes" id="UP001575105"/>
    </source>
</evidence>
<comment type="similarity">
    <text evidence="2">Belongs to the major facilitator superfamily. Nitrate/nitrite porter (TC 2.A.1.8) family.</text>
</comment>
<keyword evidence="3 7" id="KW-0812">Transmembrane</keyword>
<dbReference type="RefSeq" id="WP_425345678.1">
    <property type="nucleotide sequence ID" value="NZ_JBGUBD010000006.1"/>
</dbReference>
<reference evidence="9 10" key="1">
    <citation type="submission" date="2024-08" db="EMBL/GenBank/DDBJ databases">
        <title>Whole-genome sequencing of halo(alkali)philic microorganisms from hypersaline lakes.</title>
        <authorList>
            <person name="Sorokin D.Y."/>
            <person name="Merkel A.Y."/>
            <person name="Messina E."/>
            <person name="Yakimov M."/>
        </authorList>
    </citation>
    <scope>NUCLEOTIDE SEQUENCE [LARGE SCALE GENOMIC DNA]</scope>
    <source>
        <strain evidence="9 10">AB-hyl4</strain>
    </source>
</reference>
<sequence>MTTATPTSISPGSLSEASAANRVLWLSTTAFTLMFAVWLMFGILAIPLRDELGLSAVQFSWLAAIAILNGSLWRLVFGILTDRYGGRRVFTVLVLLTAVPTFLVSYAQTYTHLMLCAFLLGLAGNSFSVGIAWNAAWFPTKRQGFALGVFGAGNVGASVTKFIAPVVIAIVPTVGWLGGVVPGGWRFVPFLYGILLLGMAAALWWMSPARDRMPGQGRALSAMLQPLRCMRVWRFSLYYVVVFGAYVALAVWLPRYYQDVYGLALGPAALLTALFIFPASLLRPLGGYFSDCFGARRVMYWVFGGMTAATLLLALPEMHITVPAAGGQVYQLSLGLNVWLFTALLFVVAVGMGIGKAAVYKYIPDYFPKDVGAVGGLVGMLGALGGFLLPPVFAYFESFSGVPQATFFALFVVTALSLLWLHVTVLRLLREEASHVRHEFDLPTASGPTITARNDA</sequence>
<evidence type="ECO:0000256" key="6">
    <source>
        <dbReference type="ARBA" id="ARBA00023136"/>
    </source>
</evidence>
<feature type="transmembrane region" description="Helical" evidence="7">
    <location>
        <begin position="145"/>
        <end position="171"/>
    </location>
</feature>
<feature type="transmembrane region" description="Helical" evidence="7">
    <location>
        <begin position="89"/>
        <end position="106"/>
    </location>
</feature>
<gene>
    <name evidence="9" type="ORF">ACERK3_10630</name>
</gene>
<proteinExistence type="inferred from homology"/>
<dbReference type="InterPro" id="IPR011701">
    <property type="entry name" value="MFS"/>
</dbReference>
<evidence type="ECO:0000256" key="3">
    <source>
        <dbReference type="ARBA" id="ARBA00022692"/>
    </source>
</evidence>
<comment type="subcellular location">
    <subcellularLocation>
        <location evidence="1">Membrane</location>
        <topology evidence="1">Multi-pass membrane protein</topology>
    </subcellularLocation>
</comment>
<feature type="transmembrane region" description="Helical" evidence="7">
    <location>
        <begin position="260"/>
        <end position="277"/>
    </location>
</feature>
<protein>
    <submittedName>
        <fullName evidence="9">Nitrate/nitrite transporter</fullName>
    </submittedName>
</protein>
<feature type="domain" description="Major facilitator superfamily (MFS) profile" evidence="8">
    <location>
        <begin position="22"/>
        <end position="432"/>
    </location>
</feature>
<name>A0ABV4U7M6_9BACT</name>
<dbReference type="CDD" id="cd17341">
    <property type="entry name" value="MFS_NRT2_like"/>
    <property type="match status" value="1"/>
</dbReference>
<organism evidence="9 10">
    <name type="scientific">Natronomicrosphaera hydrolytica</name>
    <dbReference type="NCBI Taxonomy" id="3242702"/>
    <lineage>
        <taxon>Bacteria</taxon>
        <taxon>Pseudomonadati</taxon>
        <taxon>Planctomycetota</taxon>
        <taxon>Phycisphaerae</taxon>
        <taxon>Phycisphaerales</taxon>
        <taxon>Phycisphaeraceae</taxon>
        <taxon>Natronomicrosphaera</taxon>
    </lineage>
</organism>
<feature type="transmembrane region" description="Helical" evidence="7">
    <location>
        <begin position="235"/>
        <end position="254"/>
    </location>
</feature>
<comment type="caution">
    <text evidence="9">The sequence shown here is derived from an EMBL/GenBank/DDBJ whole genome shotgun (WGS) entry which is preliminary data.</text>
</comment>
<feature type="transmembrane region" description="Helical" evidence="7">
    <location>
        <begin position="112"/>
        <end position="133"/>
    </location>
</feature>
<dbReference type="Proteomes" id="UP001575105">
    <property type="component" value="Unassembled WGS sequence"/>
</dbReference>
<evidence type="ECO:0000256" key="4">
    <source>
        <dbReference type="ARBA" id="ARBA00022989"/>
    </source>
</evidence>
<feature type="transmembrane region" description="Helical" evidence="7">
    <location>
        <begin position="408"/>
        <end position="429"/>
    </location>
</feature>
<dbReference type="EMBL" id="JBGUBD010000006">
    <property type="protein sequence ID" value="MFA9478751.1"/>
    <property type="molecule type" value="Genomic_DNA"/>
</dbReference>
<dbReference type="Gene3D" id="1.20.1250.20">
    <property type="entry name" value="MFS general substrate transporter like domains"/>
    <property type="match status" value="2"/>
</dbReference>
<dbReference type="InterPro" id="IPR036259">
    <property type="entry name" value="MFS_trans_sf"/>
</dbReference>
<keyword evidence="10" id="KW-1185">Reference proteome</keyword>
<feature type="transmembrane region" description="Helical" evidence="7">
    <location>
        <begin position="183"/>
        <end position="206"/>
    </location>
</feature>
<keyword evidence="4 7" id="KW-1133">Transmembrane helix</keyword>
<dbReference type="Pfam" id="PF07690">
    <property type="entry name" value="MFS_1"/>
    <property type="match status" value="1"/>
</dbReference>
<evidence type="ECO:0000259" key="8">
    <source>
        <dbReference type="PROSITE" id="PS50850"/>
    </source>
</evidence>
<evidence type="ECO:0000313" key="9">
    <source>
        <dbReference type="EMBL" id="MFA9478751.1"/>
    </source>
</evidence>
<feature type="transmembrane region" description="Helical" evidence="7">
    <location>
        <begin position="58"/>
        <end position="77"/>
    </location>
</feature>
<dbReference type="PROSITE" id="PS50850">
    <property type="entry name" value="MFS"/>
    <property type="match status" value="1"/>
</dbReference>
<dbReference type="InterPro" id="IPR044772">
    <property type="entry name" value="NO3_transporter"/>
</dbReference>
<feature type="transmembrane region" description="Helical" evidence="7">
    <location>
        <begin position="336"/>
        <end position="359"/>
    </location>
</feature>
<feature type="transmembrane region" description="Helical" evidence="7">
    <location>
        <begin position="298"/>
        <end position="316"/>
    </location>
</feature>
<keyword evidence="5" id="KW-0534">Nitrate assimilation</keyword>
<keyword evidence="6 7" id="KW-0472">Membrane</keyword>
<evidence type="ECO:0000256" key="7">
    <source>
        <dbReference type="SAM" id="Phobius"/>
    </source>
</evidence>
<evidence type="ECO:0000256" key="2">
    <source>
        <dbReference type="ARBA" id="ARBA00008432"/>
    </source>
</evidence>